<reference evidence="3 4" key="1">
    <citation type="submission" date="2018-09" db="EMBL/GenBank/DDBJ databases">
        <title>The draft genome of Acinetobacter sp. strains.</title>
        <authorList>
            <person name="Qin J."/>
            <person name="Feng Y."/>
            <person name="Zong Z."/>
        </authorList>
    </citation>
    <scope>NUCLEOTIDE SEQUENCE [LARGE SCALE GENOMIC DNA]</scope>
    <source>
        <strain evidence="2 4">WCHAc060001</strain>
        <strain evidence="1 3">WCHAc060003</strain>
    </source>
</reference>
<protein>
    <submittedName>
        <fullName evidence="1">Uncharacterized protein</fullName>
    </submittedName>
</protein>
<gene>
    <name evidence="2" type="ORF">D9K79_11425</name>
    <name evidence="1" type="ORF">D9K80_17320</name>
</gene>
<sequence>MKANEFVKKFGWEEAKEIIGGFPEKFKFKPLGSVCWDNNTYKYSDRFKPRSSLVNMADLKRLVESWELVSEFDDIEQARSWIPDMDDEMPYQVRGSDKRFFKGQLIEAIADVESCQ</sequence>
<name>A0A498CRZ0_9GAMM</name>
<dbReference type="AlphaFoldDB" id="A0A498CRZ0"/>
<dbReference type="Proteomes" id="UP000273105">
    <property type="component" value="Unassembled WGS sequence"/>
</dbReference>
<dbReference type="EMBL" id="RCHE01000027">
    <property type="protein sequence ID" value="RLL42970.1"/>
    <property type="molecule type" value="Genomic_DNA"/>
</dbReference>
<comment type="caution">
    <text evidence="1">The sequence shown here is derived from an EMBL/GenBank/DDBJ whole genome shotgun (WGS) entry which is preliminary data.</text>
</comment>
<organism evidence="1 3">
    <name type="scientific">Acinetobacter cumulans</name>
    <dbReference type="NCBI Taxonomy" id="2136182"/>
    <lineage>
        <taxon>Bacteria</taxon>
        <taxon>Pseudomonadati</taxon>
        <taxon>Pseudomonadota</taxon>
        <taxon>Gammaproteobacteria</taxon>
        <taxon>Moraxellales</taxon>
        <taxon>Moraxellaceae</taxon>
        <taxon>Acinetobacter</taxon>
    </lineage>
</organism>
<dbReference type="EMBL" id="RCHD01000074">
    <property type="protein sequence ID" value="RLL29047.1"/>
    <property type="molecule type" value="Genomic_DNA"/>
</dbReference>
<accession>A0A498CRZ0</accession>
<proteinExistence type="predicted"/>
<evidence type="ECO:0000313" key="4">
    <source>
        <dbReference type="Proteomes" id="UP000273105"/>
    </source>
</evidence>
<keyword evidence="4" id="KW-1185">Reference proteome</keyword>
<dbReference type="Proteomes" id="UP000267166">
    <property type="component" value="Unassembled WGS sequence"/>
</dbReference>
<dbReference type="RefSeq" id="WP_121532586.1">
    <property type="nucleotide sequence ID" value="NZ_RCHD01000074.1"/>
</dbReference>
<evidence type="ECO:0000313" key="3">
    <source>
        <dbReference type="Proteomes" id="UP000267166"/>
    </source>
</evidence>
<evidence type="ECO:0000313" key="1">
    <source>
        <dbReference type="EMBL" id="RLL29047.1"/>
    </source>
</evidence>
<evidence type="ECO:0000313" key="2">
    <source>
        <dbReference type="EMBL" id="RLL42970.1"/>
    </source>
</evidence>